<dbReference type="EMBL" id="CP002390">
    <property type="protein sequence ID" value="EFE28663.1"/>
    <property type="molecule type" value="Genomic_DNA"/>
</dbReference>
<dbReference type="CDD" id="cd24054">
    <property type="entry name" value="ASKHA_NBD_AaPPX-GppA_MtPPX2-like"/>
    <property type="match status" value="1"/>
</dbReference>
<dbReference type="SUPFAM" id="SSF53067">
    <property type="entry name" value="Actin-like ATPase domain"/>
    <property type="match status" value="2"/>
</dbReference>
<dbReference type="GO" id="GO:0016462">
    <property type="term" value="F:pyrophosphatase activity"/>
    <property type="evidence" value="ECO:0007669"/>
    <property type="project" value="TreeGrafter"/>
</dbReference>
<dbReference type="Pfam" id="PF02541">
    <property type="entry name" value="Ppx-GppA"/>
    <property type="match status" value="1"/>
</dbReference>
<evidence type="ECO:0000256" key="1">
    <source>
        <dbReference type="ARBA" id="ARBA00007125"/>
    </source>
</evidence>
<dbReference type="PANTHER" id="PTHR30005:SF0">
    <property type="entry name" value="RETROGRADE REGULATION PROTEIN 2"/>
    <property type="match status" value="1"/>
</dbReference>
<comment type="similarity">
    <text evidence="1">Belongs to the GppA/Ppx family.</text>
</comment>
<evidence type="ECO:0000259" key="2">
    <source>
        <dbReference type="Pfam" id="PF02541"/>
    </source>
</evidence>
<dbReference type="Gene3D" id="3.30.420.150">
    <property type="entry name" value="Exopolyphosphatase. Domain 2"/>
    <property type="match status" value="1"/>
</dbReference>
<reference evidence="4" key="1">
    <citation type="submission" date="2010-12" db="EMBL/GenBank/DDBJ databases">
        <title>The genome sequence of Filifactor alocis strain ATCC 35896.</title>
        <authorList>
            <consortium name="The Broad Institute Genome Sequencing Platform"/>
            <person name="Ward D."/>
            <person name="Earl A."/>
            <person name="Feldgarden M."/>
            <person name="Young S.K."/>
            <person name="Gargeya S."/>
            <person name="Zeng Q."/>
            <person name="Alvarado L."/>
            <person name="Berlin A."/>
            <person name="Bochicchio J."/>
            <person name="Chapman S.B."/>
            <person name="Chen Z."/>
            <person name="Freedman E."/>
            <person name="Gellesch M."/>
            <person name="Goldberg J."/>
            <person name="Griggs A."/>
            <person name="Gujja S."/>
            <person name="Heilman E."/>
            <person name="Heiman D."/>
            <person name="Howarth C."/>
            <person name="Mehta T."/>
            <person name="Neiman D."/>
            <person name="Pearson M."/>
            <person name="Roberts A."/>
            <person name="Saif S."/>
            <person name="Shea T."/>
            <person name="Shenoy N."/>
            <person name="Sisk P."/>
            <person name="Stolte C."/>
            <person name="Sykes S."/>
            <person name="White J."/>
            <person name="Yandava C."/>
            <person name="Izard J."/>
            <person name="Blanton J.M."/>
            <person name="Baranova O.V."/>
            <person name="Tanner A.C."/>
            <person name="Dewhirst F.E."/>
            <person name="Haas B."/>
            <person name="Nusbaum C."/>
            <person name="Birren B."/>
        </authorList>
    </citation>
    <scope>NUCLEOTIDE SEQUENCE [LARGE SCALE GENOMIC DNA]</scope>
    <source>
        <strain evidence="4">ATCC 35896 / D40 B5</strain>
    </source>
</reference>
<dbReference type="STRING" id="546269.HMPREF0389_00580"/>
<dbReference type="eggNOG" id="COG0248">
    <property type="taxonomic scope" value="Bacteria"/>
</dbReference>
<accession>D6GSM2</accession>
<evidence type="ECO:0000313" key="3">
    <source>
        <dbReference type="EMBL" id="EFE28663.1"/>
    </source>
</evidence>
<sequence>MKKLASIDIGTNSMRLLIAEHGEQLENRKKYIDITRMGHGVDSHGFINEETMERNLEALHQFIDLARREKVDDIYVMGTSALRDSKNRNEFVKKAKELTGVQVEVIGGKQEALLGFCGAIAGLKTSGYVLIIDIGGGSTEFMLGSREEGILFSESLNIGALRMTEKFVKNDKVSMEERNQIAEFVNRDMDSIIEFLEAYPITQLIGIGGTITTYSAIVQNMKTYDMNKIHNSTIKREQVSYLVDFMAEQTLEERKTVSGLQPKRADIIVAGGVILETILKKLHRDSITVSEYDNLEGLIYHNMKSGN</sequence>
<name>D6GSM2_FILAD</name>
<dbReference type="RefSeq" id="WP_014262621.1">
    <property type="nucleotide sequence ID" value="NC_016630.1"/>
</dbReference>
<dbReference type="InterPro" id="IPR050273">
    <property type="entry name" value="GppA/Ppx_hydrolase"/>
</dbReference>
<dbReference type="PANTHER" id="PTHR30005">
    <property type="entry name" value="EXOPOLYPHOSPHATASE"/>
    <property type="match status" value="1"/>
</dbReference>
<dbReference type="Proteomes" id="UP000007468">
    <property type="component" value="Chromosome"/>
</dbReference>
<gene>
    <name evidence="3" type="ordered locus">HMPREF0389_00580</name>
</gene>
<keyword evidence="4" id="KW-1185">Reference proteome</keyword>
<dbReference type="InterPro" id="IPR043129">
    <property type="entry name" value="ATPase_NBD"/>
</dbReference>
<protein>
    <submittedName>
        <fullName evidence="3">Ppx/GppA phosphatase family protein</fullName>
    </submittedName>
</protein>
<dbReference type="PATRIC" id="fig|546269.5.peg.1055"/>
<dbReference type="Gene3D" id="3.30.420.40">
    <property type="match status" value="1"/>
</dbReference>
<feature type="domain" description="Ppx/GppA phosphatase N-terminal" evidence="2">
    <location>
        <begin position="30"/>
        <end position="304"/>
    </location>
</feature>
<dbReference type="InterPro" id="IPR003695">
    <property type="entry name" value="Ppx_GppA_N"/>
</dbReference>
<dbReference type="AlphaFoldDB" id="D6GSM2"/>
<evidence type="ECO:0000313" key="4">
    <source>
        <dbReference type="Proteomes" id="UP000007468"/>
    </source>
</evidence>
<proteinExistence type="inferred from homology"/>
<dbReference type="KEGG" id="faa:HMPREF0389_00580"/>
<organism evidence="3 4">
    <name type="scientific">Filifactor alocis (strain ATCC 35896 / CCUG 47790 / D40 B5)</name>
    <name type="common">Fusobacterium alocis</name>
    <dbReference type="NCBI Taxonomy" id="546269"/>
    <lineage>
        <taxon>Bacteria</taxon>
        <taxon>Bacillati</taxon>
        <taxon>Bacillota</taxon>
        <taxon>Clostridia</taxon>
        <taxon>Peptostreptococcales</taxon>
        <taxon>Filifactoraceae</taxon>
        <taxon>Filifactor</taxon>
    </lineage>
</organism>
<dbReference type="OrthoDB" id="9807195at2"/>